<keyword evidence="2" id="KW-1185">Reference proteome</keyword>
<evidence type="ECO:0000313" key="1">
    <source>
        <dbReference type="EMBL" id="WIM97232.1"/>
    </source>
</evidence>
<name>A0ABY8WII6_9ACTN</name>
<dbReference type="EMBL" id="CP126980">
    <property type="protein sequence ID" value="WIM97232.1"/>
    <property type="molecule type" value="Genomic_DNA"/>
</dbReference>
<accession>A0ABY8WII6</accession>
<organism evidence="1 2">
    <name type="scientific">Actinoplanes oblitus</name>
    <dbReference type="NCBI Taxonomy" id="3040509"/>
    <lineage>
        <taxon>Bacteria</taxon>
        <taxon>Bacillati</taxon>
        <taxon>Actinomycetota</taxon>
        <taxon>Actinomycetes</taxon>
        <taxon>Micromonosporales</taxon>
        <taxon>Micromonosporaceae</taxon>
        <taxon>Actinoplanes</taxon>
    </lineage>
</organism>
<gene>
    <name evidence="1" type="ORF">ACTOB_000737</name>
</gene>
<evidence type="ECO:0000313" key="2">
    <source>
        <dbReference type="Proteomes" id="UP001240150"/>
    </source>
</evidence>
<protein>
    <submittedName>
        <fullName evidence="1">Uncharacterized protein</fullName>
    </submittedName>
</protein>
<dbReference type="RefSeq" id="WP_284918607.1">
    <property type="nucleotide sequence ID" value="NZ_CP126980.1"/>
</dbReference>
<reference evidence="1 2" key="1">
    <citation type="submission" date="2023-06" db="EMBL/GenBank/DDBJ databases">
        <authorList>
            <person name="Yushchuk O."/>
            <person name="Binda E."/>
            <person name="Ruckert-Reed C."/>
            <person name="Fedorenko V."/>
            <person name="Kalinowski J."/>
            <person name="Marinelli F."/>
        </authorList>
    </citation>
    <scope>NUCLEOTIDE SEQUENCE [LARGE SCALE GENOMIC DNA]</scope>
    <source>
        <strain evidence="1 2">NRRL 3884</strain>
    </source>
</reference>
<dbReference type="Proteomes" id="UP001240150">
    <property type="component" value="Chromosome"/>
</dbReference>
<sequence>MSRFAGLFTAALAFYAATREHFQRAASASACWSARRSAWVR</sequence>
<proteinExistence type="predicted"/>